<keyword evidence="2" id="KW-1185">Reference proteome</keyword>
<dbReference type="AlphaFoldDB" id="A0A927B1S7"/>
<gene>
    <name evidence="1" type="ORF">IC230_12825</name>
</gene>
<proteinExistence type="predicted"/>
<protein>
    <submittedName>
        <fullName evidence="1">Uncharacterized protein</fullName>
    </submittedName>
</protein>
<dbReference type="RefSeq" id="WP_191039428.1">
    <property type="nucleotide sequence ID" value="NZ_JACXAA010000004.1"/>
</dbReference>
<sequence length="53" mass="6140">MWRIPWQIVERMMIDAPRHKTGKTGEKDKVRPLTAENAQGIADELNAMFDNQT</sequence>
<evidence type="ECO:0000313" key="2">
    <source>
        <dbReference type="Proteomes" id="UP000653797"/>
    </source>
</evidence>
<dbReference type="Proteomes" id="UP000653797">
    <property type="component" value="Unassembled WGS sequence"/>
</dbReference>
<dbReference type="EMBL" id="JACXAA010000004">
    <property type="protein sequence ID" value="MBD2753781.1"/>
    <property type="molecule type" value="Genomic_DNA"/>
</dbReference>
<organism evidence="1 2">
    <name type="scientific">Spirosoma validum</name>
    <dbReference type="NCBI Taxonomy" id="2771355"/>
    <lineage>
        <taxon>Bacteria</taxon>
        <taxon>Pseudomonadati</taxon>
        <taxon>Bacteroidota</taxon>
        <taxon>Cytophagia</taxon>
        <taxon>Cytophagales</taxon>
        <taxon>Cytophagaceae</taxon>
        <taxon>Spirosoma</taxon>
    </lineage>
</organism>
<comment type="caution">
    <text evidence="1">The sequence shown here is derived from an EMBL/GenBank/DDBJ whole genome shotgun (WGS) entry which is preliminary data.</text>
</comment>
<name>A0A927B1S7_9BACT</name>
<evidence type="ECO:0000313" key="1">
    <source>
        <dbReference type="EMBL" id="MBD2753781.1"/>
    </source>
</evidence>
<reference evidence="1" key="1">
    <citation type="submission" date="2020-09" db="EMBL/GenBank/DDBJ databases">
        <authorList>
            <person name="Kim M.K."/>
        </authorList>
    </citation>
    <scope>NUCLEOTIDE SEQUENCE</scope>
    <source>
        <strain evidence="1">BT704</strain>
    </source>
</reference>
<accession>A0A927B1S7</accession>